<gene>
    <name evidence="3" type="ORF">ENR23_06270</name>
</gene>
<sequence length="1128" mass="118197">MRASRLAACALLAGAACAAPVPAAAVSAPAPASAAGAVVRDPGCGTLEVVTREGVLVYRLGRTFLRAGSDSVSARGVPLAPGRDYALDPLRGELRLLRPRAAGETLRVAACWLLDPPPLERHGLRYRPPGAARAESAAVPATVRGLRAAVARDPAAAPPGASLAVNGNKTIAVDFGSSQDAFLRQSLDLAVSGTLAPGVSLTGVLSDRNTPLTAQGSTQSLQALDRVLIELRAPRGAAALGDVSLGFSEGDFARLERRLQGATGEATFGATRVTAAAASAQGEYHRLQFFGVDGRQGPYRLTDRDGNPGVAVVAGSEAVTLDGARLARGEAADYFMDYERGELTFTNRRPISSASRITVDYQFAVNRYRRNLVAFDGGWRGARGGLWTRVLHESDDRGRPLDVTLGDEDRLVLAAAGDSAALALAPGVTSGRGDYDTVRVAGVLRYAFAGPDSGAFAVRFARVGAGRGDYADSASVAGRTAFRYVGAGQGAFRIGRALPLPETQSLWAAGGGGRLGALAFEAEGAVSRRDRNTASALDDADNTGVAGRLRLGLEGRLPDAVGGTASFAVQARGVSARFAPFTRLERPFEQEDWGLAPGADLERQRRVDATLALATRAAGALRAFAGALRTPGGFESLRRGAEWSRDATLAVRAAWERAEGRDPARRFARGGRDRLRGELRLRLPWLEPAVRAEADERTSPADSGRVGERSREGALELATGRAARWRALGGLALRRDAALGPDGFRDRADTRSARLALDSPADAALGVAASVVRREVEPTGEGARTRSDLASLRVRGEDRARGLSGTASLEVTSEGSERRSRTVTFVGAGRGAYDAFGNFVGVGDHDLGAVSCGGLERVSRAALSARAAWRFGASEAWRGSRVEFAFEGDARRRGELRGADLAVAPGAALGDPGLARGSVLQRLEAELAPGSATAAVRLRAERRVAADRAFENFAQATDDRIAALRWRVRPAASWTAEWESRLKRQEAAQSLAGAGGYRRVVTEGGGALSVAWTPDPALRAVATVDAAWSRPEGGRGFTRIVRAGPDVGRSIGARGRIEVSARRAFVSGPAPVGLLPGPDPAGGPRWEASARADVRVRESTTVGLTVTSRAFAGRAAQTVGRAEVRAFF</sequence>
<dbReference type="EMBL" id="DSQF01000012">
    <property type="protein sequence ID" value="HGZ43018.1"/>
    <property type="molecule type" value="Genomic_DNA"/>
</dbReference>
<evidence type="ECO:0008006" key="4">
    <source>
        <dbReference type="Google" id="ProtNLM"/>
    </source>
</evidence>
<evidence type="ECO:0000313" key="3">
    <source>
        <dbReference type="EMBL" id="HGZ43018.1"/>
    </source>
</evidence>
<keyword evidence="2" id="KW-0732">Signal</keyword>
<evidence type="ECO:0000256" key="1">
    <source>
        <dbReference type="SAM" id="MobiDB-lite"/>
    </source>
</evidence>
<feature type="region of interest" description="Disordered" evidence="1">
    <location>
        <begin position="692"/>
        <end position="713"/>
    </location>
</feature>
<proteinExistence type="predicted"/>
<name>A0A832I202_UNCEI</name>
<accession>A0A832I202</accession>
<dbReference type="PROSITE" id="PS51257">
    <property type="entry name" value="PROKAR_LIPOPROTEIN"/>
    <property type="match status" value="1"/>
</dbReference>
<protein>
    <recommendedName>
        <fullName evidence="4">Autotransporter domain-containing protein</fullName>
    </recommendedName>
</protein>
<organism evidence="3">
    <name type="scientific">Eiseniibacteriota bacterium</name>
    <dbReference type="NCBI Taxonomy" id="2212470"/>
    <lineage>
        <taxon>Bacteria</taxon>
        <taxon>Candidatus Eiseniibacteriota</taxon>
    </lineage>
</organism>
<feature type="signal peptide" evidence="2">
    <location>
        <begin position="1"/>
        <end position="18"/>
    </location>
</feature>
<feature type="chain" id="PRO_5033045246" description="Autotransporter domain-containing protein" evidence="2">
    <location>
        <begin position="19"/>
        <end position="1128"/>
    </location>
</feature>
<dbReference type="AlphaFoldDB" id="A0A832I202"/>
<reference evidence="3" key="1">
    <citation type="journal article" date="2020" name="mSystems">
        <title>Genome- and Community-Level Interaction Insights into Carbon Utilization and Element Cycling Functions of Hydrothermarchaeota in Hydrothermal Sediment.</title>
        <authorList>
            <person name="Zhou Z."/>
            <person name="Liu Y."/>
            <person name="Xu W."/>
            <person name="Pan J."/>
            <person name="Luo Z.H."/>
            <person name="Li M."/>
        </authorList>
    </citation>
    <scope>NUCLEOTIDE SEQUENCE [LARGE SCALE GENOMIC DNA]</scope>
    <source>
        <strain evidence="3">SpSt-381</strain>
    </source>
</reference>
<evidence type="ECO:0000256" key="2">
    <source>
        <dbReference type="SAM" id="SignalP"/>
    </source>
</evidence>
<comment type="caution">
    <text evidence="3">The sequence shown here is derived from an EMBL/GenBank/DDBJ whole genome shotgun (WGS) entry which is preliminary data.</text>
</comment>